<accession>A0ACD3BC91</accession>
<organism evidence="1 2">
    <name type="scientific">Pluteus cervinus</name>
    <dbReference type="NCBI Taxonomy" id="181527"/>
    <lineage>
        <taxon>Eukaryota</taxon>
        <taxon>Fungi</taxon>
        <taxon>Dikarya</taxon>
        <taxon>Basidiomycota</taxon>
        <taxon>Agaricomycotina</taxon>
        <taxon>Agaricomycetes</taxon>
        <taxon>Agaricomycetidae</taxon>
        <taxon>Agaricales</taxon>
        <taxon>Pluteineae</taxon>
        <taxon>Pluteaceae</taxon>
        <taxon>Pluteus</taxon>
    </lineage>
</organism>
<name>A0ACD3BC91_9AGAR</name>
<evidence type="ECO:0000313" key="2">
    <source>
        <dbReference type="Proteomes" id="UP000308600"/>
    </source>
</evidence>
<sequence length="77" mass="8631">MSHIHNIYIRGLNPVWVNVPRVQSKDERALVGYCLGAVESIQFHHDGEEITVFPVFAKGLDMRKNIGGHEASESCLL</sequence>
<protein>
    <submittedName>
        <fullName evidence="1">Uncharacterized protein</fullName>
    </submittedName>
</protein>
<dbReference type="EMBL" id="ML208262">
    <property type="protein sequence ID" value="TFK75703.1"/>
    <property type="molecule type" value="Genomic_DNA"/>
</dbReference>
<evidence type="ECO:0000313" key="1">
    <source>
        <dbReference type="EMBL" id="TFK75703.1"/>
    </source>
</evidence>
<dbReference type="Proteomes" id="UP000308600">
    <property type="component" value="Unassembled WGS sequence"/>
</dbReference>
<reference evidence="1 2" key="1">
    <citation type="journal article" date="2019" name="Nat. Ecol. Evol.">
        <title>Megaphylogeny resolves global patterns of mushroom evolution.</title>
        <authorList>
            <person name="Varga T."/>
            <person name="Krizsan K."/>
            <person name="Foldi C."/>
            <person name="Dima B."/>
            <person name="Sanchez-Garcia M."/>
            <person name="Sanchez-Ramirez S."/>
            <person name="Szollosi G.J."/>
            <person name="Szarkandi J.G."/>
            <person name="Papp V."/>
            <person name="Albert L."/>
            <person name="Andreopoulos W."/>
            <person name="Angelini C."/>
            <person name="Antonin V."/>
            <person name="Barry K.W."/>
            <person name="Bougher N.L."/>
            <person name="Buchanan P."/>
            <person name="Buyck B."/>
            <person name="Bense V."/>
            <person name="Catcheside P."/>
            <person name="Chovatia M."/>
            <person name="Cooper J."/>
            <person name="Damon W."/>
            <person name="Desjardin D."/>
            <person name="Finy P."/>
            <person name="Geml J."/>
            <person name="Haridas S."/>
            <person name="Hughes K."/>
            <person name="Justo A."/>
            <person name="Karasinski D."/>
            <person name="Kautmanova I."/>
            <person name="Kiss B."/>
            <person name="Kocsube S."/>
            <person name="Kotiranta H."/>
            <person name="LaButti K.M."/>
            <person name="Lechner B.E."/>
            <person name="Liimatainen K."/>
            <person name="Lipzen A."/>
            <person name="Lukacs Z."/>
            <person name="Mihaltcheva S."/>
            <person name="Morgado L.N."/>
            <person name="Niskanen T."/>
            <person name="Noordeloos M.E."/>
            <person name="Ohm R.A."/>
            <person name="Ortiz-Santana B."/>
            <person name="Ovrebo C."/>
            <person name="Racz N."/>
            <person name="Riley R."/>
            <person name="Savchenko A."/>
            <person name="Shiryaev A."/>
            <person name="Soop K."/>
            <person name="Spirin V."/>
            <person name="Szebenyi C."/>
            <person name="Tomsovsky M."/>
            <person name="Tulloss R.E."/>
            <person name="Uehling J."/>
            <person name="Grigoriev I.V."/>
            <person name="Vagvolgyi C."/>
            <person name="Papp T."/>
            <person name="Martin F.M."/>
            <person name="Miettinen O."/>
            <person name="Hibbett D.S."/>
            <person name="Nagy L.G."/>
        </authorList>
    </citation>
    <scope>NUCLEOTIDE SEQUENCE [LARGE SCALE GENOMIC DNA]</scope>
    <source>
        <strain evidence="1 2">NL-1719</strain>
    </source>
</reference>
<proteinExistence type="predicted"/>
<gene>
    <name evidence="1" type="ORF">BDN72DRAFT_832051</name>
</gene>
<keyword evidence="2" id="KW-1185">Reference proteome</keyword>